<comment type="cofactor">
    <cofactor evidence="2">
        <name>[4Fe-4S] cluster</name>
        <dbReference type="ChEBI" id="CHEBI:49883"/>
    </cofactor>
</comment>
<dbReference type="AlphaFoldDB" id="A0A9Q4KUD1"/>
<dbReference type="RefSeq" id="WP_274925095.1">
    <property type="nucleotide sequence ID" value="NZ_JAKELO010000002.1"/>
</dbReference>
<dbReference type="PANTHER" id="PTHR43278:SF1">
    <property type="entry name" value="IRON-SULFUR FLAVOPROTEIN MJ1083"/>
    <property type="match status" value="1"/>
</dbReference>
<evidence type="ECO:0000256" key="3">
    <source>
        <dbReference type="ARBA" id="ARBA00022630"/>
    </source>
</evidence>
<comment type="cofactor">
    <cofactor evidence="1">
        <name>FMN</name>
        <dbReference type="ChEBI" id="CHEBI:58210"/>
    </cofactor>
</comment>
<dbReference type="EMBL" id="JAKELO010000002">
    <property type="protein sequence ID" value="MDE4908468.1"/>
    <property type="molecule type" value="Genomic_DNA"/>
</dbReference>
<dbReference type="Pfam" id="PF03358">
    <property type="entry name" value="FMN_red"/>
    <property type="match status" value="1"/>
</dbReference>
<keyword evidence="8" id="KW-1185">Reference proteome</keyword>
<protein>
    <submittedName>
        <fullName evidence="7">Flavodoxin family protein</fullName>
    </submittedName>
</protein>
<dbReference type="InterPro" id="IPR005025">
    <property type="entry name" value="FMN_Rdtase-like_dom"/>
</dbReference>
<evidence type="ECO:0000313" key="8">
    <source>
        <dbReference type="Proteomes" id="UP001143747"/>
    </source>
</evidence>
<proteinExistence type="inferred from homology"/>
<name>A0A9Q4KUD1_9EURY</name>
<evidence type="ECO:0000256" key="4">
    <source>
        <dbReference type="ARBA" id="ARBA00022643"/>
    </source>
</evidence>
<keyword evidence="4" id="KW-0288">FMN</keyword>
<evidence type="ECO:0000256" key="5">
    <source>
        <dbReference type="ARBA" id="ARBA00038292"/>
    </source>
</evidence>
<dbReference type="InterPro" id="IPR029039">
    <property type="entry name" value="Flavoprotein-like_sf"/>
</dbReference>
<evidence type="ECO:0000256" key="1">
    <source>
        <dbReference type="ARBA" id="ARBA00001917"/>
    </source>
</evidence>
<evidence type="ECO:0000259" key="6">
    <source>
        <dbReference type="Pfam" id="PF03358"/>
    </source>
</evidence>
<dbReference type="GO" id="GO:0016491">
    <property type="term" value="F:oxidoreductase activity"/>
    <property type="evidence" value="ECO:0007669"/>
    <property type="project" value="InterPro"/>
</dbReference>
<feature type="domain" description="NADPH-dependent FMN reductase-like" evidence="6">
    <location>
        <begin position="1"/>
        <end position="149"/>
    </location>
</feature>
<organism evidence="7 8">
    <name type="scientific">Methanogenium marinum</name>
    <dbReference type="NCBI Taxonomy" id="348610"/>
    <lineage>
        <taxon>Archaea</taxon>
        <taxon>Methanobacteriati</taxon>
        <taxon>Methanobacteriota</taxon>
        <taxon>Stenosarchaea group</taxon>
        <taxon>Methanomicrobia</taxon>
        <taxon>Methanomicrobiales</taxon>
        <taxon>Methanomicrobiaceae</taxon>
        <taxon>Methanogenium</taxon>
    </lineage>
</organism>
<accession>A0A9Q4KUD1</accession>
<dbReference type="PANTHER" id="PTHR43278">
    <property type="entry name" value="NAD(P)H-DEPENDENT FMN-CONTAINING OXIDOREDUCTASE YWQN-RELATED"/>
    <property type="match status" value="1"/>
</dbReference>
<dbReference type="Proteomes" id="UP001143747">
    <property type="component" value="Unassembled WGS sequence"/>
</dbReference>
<evidence type="ECO:0000256" key="2">
    <source>
        <dbReference type="ARBA" id="ARBA00001966"/>
    </source>
</evidence>
<sequence length="181" mass="19505">MNVLGISGSMQPNGNTAYLVKKILEAATEANAEATCEFVSLGGHHIYPCTGCLQCREKKECVITNDDWGKVAEKVVECDVLVIGTPVYYYDVCGQMKNFIDRTYSLWHDRKLSGKYVVTVAVNGDCGADRALETLEGFANAHEFIYAGSVTGKAFLPGDIANDKAALEAADKIGQKIATLG</sequence>
<evidence type="ECO:0000313" key="7">
    <source>
        <dbReference type="EMBL" id="MDE4908468.1"/>
    </source>
</evidence>
<gene>
    <name evidence="7" type="ORF">L0665_07600</name>
</gene>
<dbReference type="SUPFAM" id="SSF52218">
    <property type="entry name" value="Flavoproteins"/>
    <property type="match status" value="1"/>
</dbReference>
<reference evidence="7" key="1">
    <citation type="submission" date="2022-01" db="EMBL/GenBank/DDBJ databases">
        <title>Draft genome of Methanogenium marinum DSM 15558.</title>
        <authorList>
            <person name="Chen S.-C."/>
            <person name="You Y.-T."/>
        </authorList>
    </citation>
    <scope>NUCLEOTIDE SEQUENCE</scope>
    <source>
        <strain evidence="7">DSM 15558</strain>
    </source>
</reference>
<dbReference type="Gene3D" id="3.40.50.360">
    <property type="match status" value="1"/>
</dbReference>
<keyword evidence="3" id="KW-0285">Flavoprotein</keyword>
<comment type="similarity">
    <text evidence="5">Belongs to the SsuE family. Isf subfamily.</text>
</comment>
<comment type="caution">
    <text evidence="7">The sequence shown here is derived from an EMBL/GenBank/DDBJ whole genome shotgun (WGS) entry which is preliminary data.</text>
</comment>
<dbReference type="InterPro" id="IPR051796">
    <property type="entry name" value="ISF_SsuE-like"/>
</dbReference>